<keyword evidence="2 6" id="KW-0949">S-adenosyl-L-methionine</keyword>
<dbReference type="InterPro" id="IPR007197">
    <property type="entry name" value="rSAM"/>
</dbReference>
<keyword evidence="5 6" id="KW-0411">Iron-sulfur</keyword>
<evidence type="ECO:0000256" key="6">
    <source>
        <dbReference type="PIRSR" id="PIRSR004869-50"/>
    </source>
</evidence>
<comment type="caution">
    <text evidence="8">The sequence shown here is derived from an EMBL/GenBank/DDBJ whole genome shotgun (WGS) entry which is preliminary data.</text>
</comment>
<evidence type="ECO:0000256" key="1">
    <source>
        <dbReference type="ARBA" id="ARBA00022485"/>
    </source>
</evidence>
<dbReference type="AlphaFoldDB" id="A0A1F7SHZ1"/>
<dbReference type="InterPro" id="IPR013785">
    <property type="entry name" value="Aldolase_TIM"/>
</dbReference>
<dbReference type="Proteomes" id="UP000178082">
    <property type="component" value="Unassembled WGS sequence"/>
</dbReference>
<dbReference type="SUPFAM" id="SSF102114">
    <property type="entry name" value="Radical SAM enzymes"/>
    <property type="match status" value="1"/>
</dbReference>
<feature type="binding site" evidence="6">
    <location>
        <position position="85"/>
    </location>
    <ligand>
        <name>[4Fe-4S] cluster</name>
        <dbReference type="ChEBI" id="CHEBI:49883"/>
        <note>4Fe-4S-S-AdoMet</note>
    </ligand>
</feature>
<dbReference type="InterPro" id="IPR016431">
    <property type="entry name" value="Pyrv-formate_lyase-activ_prd"/>
</dbReference>
<evidence type="ECO:0000313" key="8">
    <source>
        <dbReference type="EMBL" id="OGL53375.1"/>
    </source>
</evidence>
<keyword evidence="4 6" id="KW-0408">Iron</keyword>
<dbReference type="PANTHER" id="PTHR30352">
    <property type="entry name" value="PYRUVATE FORMATE-LYASE-ACTIVATING ENZYME"/>
    <property type="match status" value="1"/>
</dbReference>
<dbReference type="Gene3D" id="3.20.20.70">
    <property type="entry name" value="Aldolase class I"/>
    <property type="match status" value="1"/>
</dbReference>
<dbReference type="STRING" id="1817883.A3G31_07680"/>
<evidence type="ECO:0000259" key="7">
    <source>
        <dbReference type="PROSITE" id="PS51918"/>
    </source>
</evidence>
<comment type="cofactor">
    <cofactor evidence="6">
        <name>[4Fe-4S] cluster</name>
        <dbReference type="ChEBI" id="CHEBI:49883"/>
    </cofactor>
    <text evidence="6">Binds 1 [4Fe-4S] cluster. The cluster is coordinated with 3 cysteines and an exchangeable S-adenosyl-L-methionine.</text>
</comment>
<dbReference type="EMBL" id="MGDI01000025">
    <property type="protein sequence ID" value="OGL53375.1"/>
    <property type="molecule type" value="Genomic_DNA"/>
</dbReference>
<dbReference type="SFLD" id="SFLDG01101">
    <property type="entry name" value="Uncharacterised_Radical_SAM_Su"/>
    <property type="match status" value="1"/>
</dbReference>
<reference evidence="8 9" key="1">
    <citation type="journal article" date="2016" name="Nat. Commun.">
        <title>Thousands of microbial genomes shed light on interconnected biogeochemical processes in an aquifer system.</title>
        <authorList>
            <person name="Anantharaman K."/>
            <person name="Brown C.T."/>
            <person name="Hug L.A."/>
            <person name="Sharon I."/>
            <person name="Castelle C.J."/>
            <person name="Probst A.J."/>
            <person name="Thomas B.C."/>
            <person name="Singh A."/>
            <person name="Wilkins M.J."/>
            <person name="Karaoz U."/>
            <person name="Brodie E.L."/>
            <person name="Williams K.H."/>
            <person name="Hubbard S.S."/>
            <person name="Banfield J.F."/>
        </authorList>
    </citation>
    <scope>NUCLEOTIDE SEQUENCE [LARGE SCALE GENOMIC DNA]</scope>
</reference>
<dbReference type="CDD" id="cd01335">
    <property type="entry name" value="Radical_SAM"/>
    <property type="match status" value="1"/>
</dbReference>
<keyword evidence="1" id="KW-0004">4Fe-4S</keyword>
<dbReference type="InterPro" id="IPR027596">
    <property type="entry name" value="AmmeMemoSam_rS"/>
</dbReference>
<evidence type="ECO:0000256" key="2">
    <source>
        <dbReference type="ARBA" id="ARBA00022691"/>
    </source>
</evidence>
<keyword evidence="3 6" id="KW-0479">Metal-binding</keyword>
<dbReference type="GO" id="GO:0051539">
    <property type="term" value="F:4 iron, 4 sulfur cluster binding"/>
    <property type="evidence" value="ECO:0007669"/>
    <property type="project" value="UniProtKB-KW"/>
</dbReference>
<accession>A0A1F7SHZ1</accession>
<organism evidence="8 9">
    <name type="scientific">Candidatus Schekmanbacteria bacterium RIFCSPLOWO2_12_FULL_38_15</name>
    <dbReference type="NCBI Taxonomy" id="1817883"/>
    <lineage>
        <taxon>Bacteria</taxon>
        <taxon>Candidatus Schekmaniibacteriota</taxon>
    </lineage>
</organism>
<evidence type="ECO:0000313" key="9">
    <source>
        <dbReference type="Proteomes" id="UP000178082"/>
    </source>
</evidence>
<feature type="binding site" evidence="6">
    <location>
        <position position="89"/>
    </location>
    <ligand>
        <name>[4Fe-4S] cluster</name>
        <dbReference type="ChEBI" id="CHEBI:49883"/>
        <note>4Fe-4S-S-AdoMet</note>
    </ligand>
</feature>
<protein>
    <submittedName>
        <fullName evidence="8">AmmeMemoRadiSam system radical SAM enzyme</fullName>
    </submittedName>
</protein>
<evidence type="ECO:0000256" key="4">
    <source>
        <dbReference type="ARBA" id="ARBA00023004"/>
    </source>
</evidence>
<evidence type="ECO:0000256" key="3">
    <source>
        <dbReference type="ARBA" id="ARBA00022723"/>
    </source>
</evidence>
<dbReference type="SFLD" id="SFLDS00029">
    <property type="entry name" value="Radical_SAM"/>
    <property type="match status" value="1"/>
</dbReference>
<gene>
    <name evidence="8" type="ORF">A3G31_07680</name>
</gene>
<dbReference type="PROSITE" id="PS51918">
    <property type="entry name" value="RADICAL_SAM"/>
    <property type="match status" value="1"/>
</dbReference>
<feature type="binding site" evidence="6">
    <location>
        <position position="92"/>
    </location>
    <ligand>
        <name>[4Fe-4S] cluster</name>
        <dbReference type="ChEBI" id="CHEBI:49883"/>
        <note>4Fe-4S-S-AdoMet</note>
    </ligand>
</feature>
<dbReference type="InterPro" id="IPR034457">
    <property type="entry name" value="Organic_radical-activating"/>
</dbReference>
<dbReference type="InterPro" id="IPR058240">
    <property type="entry name" value="rSAM_sf"/>
</dbReference>
<name>A0A1F7SHZ1_9BACT</name>
<dbReference type="PIRSF" id="PIRSF004869">
    <property type="entry name" value="PflX_prd"/>
    <property type="match status" value="1"/>
</dbReference>
<sequence length="340" mass="38328">MKSLKKAVLYEKLQEDKVKCNLCAHRCIIFPSKRGICGVRENIEGVLYSLVYGKTTALNVDPIEKKPLYHFYPGSKALSLATIGCNFKCTFCQNHEISQASKKDWNGTGGREILPSQIVEIALRSKCRSISYTYTEPTIYFEYAYDIAQLACREGLKNNFVTNGFMTEEALNTISPYLHAANVDLKCFKDETYRKVMGGRLQPVLDTLRLMKKLNIWVEVTTLIIPAFNDSDDELNEIAEFIAGLGKETPWHVSRFHPDYNLTNILPTPVETLKKAREIGKKAGLRYVYTGNILWNDGEATYCYKCGEVLIARTGFSIDKNFINKSCCPSCKAVVDGVGM</sequence>
<evidence type="ECO:0000256" key="5">
    <source>
        <dbReference type="ARBA" id="ARBA00023014"/>
    </source>
</evidence>
<dbReference type="SMART" id="SM00729">
    <property type="entry name" value="Elp3"/>
    <property type="match status" value="1"/>
</dbReference>
<dbReference type="GO" id="GO:0046872">
    <property type="term" value="F:metal ion binding"/>
    <property type="evidence" value="ECO:0007669"/>
    <property type="project" value="UniProtKB-KW"/>
</dbReference>
<proteinExistence type="predicted"/>
<dbReference type="Pfam" id="PF04055">
    <property type="entry name" value="Radical_SAM"/>
    <property type="match status" value="1"/>
</dbReference>
<feature type="domain" description="Radical SAM core" evidence="7">
    <location>
        <begin position="70"/>
        <end position="286"/>
    </location>
</feature>
<dbReference type="PANTHER" id="PTHR30352:SF5">
    <property type="entry name" value="PYRUVATE FORMATE-LYASE 1-ACTIVATING ENZYME"/>
    <property type="match status" value="1"/>
</dbReference>
<dbReference type="GO" id="GO:0003824">
    <property type="term" value="F:catalytic activity"/>
    <property type="evidence" value="ECO:0007669"/>
    <property type="project" value="InterPro"/>
</dbReference>
<dbReference type="InterPro" id="IPR006638">
    <property type="entry name" value="Elp3/MiaA/NifB-like_rSAM"/>
</dbReference>
<dbReference type="NCBIfam" id="TIGR04337">
    <property type="entry name" value="AmmeMemoSam_rS"/>
    <property type="match status" value="1"/>
</dbReference>